<evidence type="ECO:0000256" key="1">
    <source>
        <dbReference type="SAM" id="Phobius"/>
    </source>
</evidence>
<gene>
    <name evidence="2" type="ORF">A2V49_01570</name>
</gene>
<evidence type="ECO:0008006" key="4">
    <source>
        <dbReference type="Google" id="ProtNLM"/>
    </source>
</evidence>
<protein>
    <recommendedName>
        <fullName evidence="4">Phosphatidate cytidylyltransferase</fullName>
    </recommendedName>
</protein>
<organism evidence="2 3">
    <name type="scientific">candidate division WWE3 bacterium RBG_19FT_COMBO_34_6</name>
    <dbReference type="NCBI Taxonomy" id="1802612"/>
    <lineage>
        <taxon>Bacteria</taxon>
        <taxon>Katanobacteria</taxon>
    </lineage>
</organism>
<proteinExistence type="predicted"/>
<evidence type="ECO:0000313" key="3">
    <source>
        <dbReference type="Proteomes" id="UP000178615"/>
    </source>
</evidence>
<reference evidence="2 3" key="1">
    <citation type="journal article" date="2016" name="Nat. Commun.">
        <title>Thousands of microbial genomes shed light on interconnected biogeochemical processes in an aquifer system.</title>
        <authorList>
            <person name="Anantharaman K."/>
            <person name="Brown C.T."/>
            <person name="Hug L.A."/>
            <person name="Sharon I."/>
            <person name="Castelle C.J."/>
            <person name="Probst A.J."/>
            <person name="Thomas B.C."/>
            <person name="Singh A."/>
            <person name="Wilkins M.J."/>
            <person name="Karaoz U."/>
            <person name="Brodie E.L."/>
            <person name="Williams K.H."/>
            <person name="Hubbard S.S."/>
            <person name="Banfield J.F."/>
        </authorList>
    </citation>
    <scope>NUCLEOTIDE SEQUENCE [LARGE SCALE GENOMIC DNA]</scope>
</reference>
<keyword evidence="1" id="KW-0812">Transmembrane</keyword>
<evidence type="ECO:0000313" key="2">
    <source>
        <dbReference type="EMBL" id="OGC45269.1"/>
    </source>
</evidence>
<name>A0A1F4UK27_UNCKA</name>
<keyword evidence="1" id="KW-0472">Membrane</keyword>
<dbReference type="EMBL" id="MEUV01000045">
    <property type="protein sequence ID" value="OGC45269.1"/>
    <property type="molecule type" value="Genomic_DNA"/>
</dbReference>
<comment type="caution">
    <text evidence="2">The sequence shown here is derived from an EMBL/GenBank/DDBJ whole genome shotgun (WGS) entry which is preliminary data.</text>
</comment>
<sequence>MREGILFIVIMLVVAMALKWLSIPLALCLALALIFKAKEGNMRQFPLVVHLIIAIPLLILGVAEILIELKSGDFFGISLGIIFLGISLAYLISAPWTHY</sequence>
<feature type="transmembrane region" description="Helical" evidence="1">
    <location>
        <begin position="73"/>
        <end position="92"/>
    </location>
</feature>
<dbReference type="AlphaFoldDB" id="A0A1F4UK27"/>
<feature type="transmembrane region" description="Helical" evidence="1">
    <location>
        <begin position="47"/>
        <end position="67"/>
    </location>
</feature>
<feature type="transmembrane region" description="Helical" evidence="1">
    <location>
        <begin position="6"/>
        <end position="35"/>
    </location>
</feature>
<accession>A0A1F4UK27</accession>
<keyword evidence="1" id="KW-1133">Transmembrane helix</keyword>
<dbReference type="Proteomes" id="UP000178615">
    <property type="component" value="Unassembled WGS sequence"/>
</dbReference>